<dbReference type="Gene3D" id="1.25.10.10">
    <property type="entry name" value="Leucine-rich Repeat Variant"/>
    <property type="match status" value="1"/>
</dbReference>
<dbReference type="Proteomes" id="UP000824782">
    <property type="component" value="Unassembled WGS sequence"/>
</dbReference>
<dbReference type="AlphaFoldDB" id="A0AAV7BJY5"/>
<accession>A0AAV7BJY5</accession>
<name>A0AAV7BJY5_ENGPU</name>
<dbReference type="EMBL" id="WNYA01000005">
    <property type="protein sequence ID" value="KAG8572692.1"/>
    <property type="molecule type" value="Genomic_DNA"/>
</dbReference>
<dbReference type="InterPro" id="IPR011989">
    <property type="entry name" value="ARM-like"/>
</dbReference>
<dbReference type="InterPro" id="IPR045906">
    <property type="entry name" value="ULK4"/>
</dbReference>
<dbReference type="PANTHER" id="PTHR46240">
    <property type="entry name" value="SER/THR PROTEIN KINASE ULK4"/>
    <property type="match status" value="1"/>
</dbReference>
<dbReference type="InterPro" id="IPR016024">
    <property type="entry name" value="ARM-type_fold"/>
</dbReference>
<evidence type="ECO:0008006" key="3">
    <source>
        <dbReference type="Google" id="ProtNLM"/>
    </source>
</evidence>
<evidence type="ECO:0000313" key="1">
    <source>
        <dbReference type="EMBL" id="KAG8572692.1"/>
    </source>
</evidence>
<organism evidence="1 2">
    <name type="scientific">Engystomops pustulosus</name>
    <name type="common">Tungara frog</name>
    <name type="synonym">Physalaemus pustulosus</name>
    <dbReference type="NCBI Taxonomy" id="76066"/>
    <lineage>
        <taxon>Eukaryota</taxon>
        <taxon>Metazoa</taxon>
        <taxon>Chordata</taxon>
        <taxon>Craniata</taxon>
        <taxon>Vertebrata</taxon>
        <taxon>Euteleostomi</taxon>
        <taxon>Amphibia</taxon>
        <taxon>Batrachia</taxon>
        <taxon>Anura</taxon>
        <taxon>Neobatrachia</taxon>
        <taxon>Hyloidea</taxon>
        <taxon>Leptodactylidae</taxon>
        <taxon>Leiuperinae</taxon>
        <taxon>Engystomops</taxon>
    </lineage>
</organism>
<gene>
    <name evidence="1" type="ORF">GDO81_012133</name>
</gene>
<dbReference type="PANTHER" id="PTHR46240:SF1">
    <property type="entry name" value="SERINE_THREONINE-PROTEIN KINASE ULK4"/>
    <property type="match status" value="1"/>
</dbReference>
<dbReference type="SUPFAM" id="SSF48371">
    <property type="entry name" value="ARM repeat"/>
    <property type="match status" value="1"/>
</dbReference>
<proteinExistence type="predicted"/>
<keyword evidence="2" id="KW-1185">Reference proteome</keyword>
<comment type="caution">
    <text evidence="1">The sequence shown here is derived from an EMBL/GenBank/DDBJ whole genome shotgun (WGS) entry which is preliminary data.</text>
</comment>
<protein>
    <recommendedName>
        <fullName evidence="3">Serine/threonine-protein kinase ULK4</fullName>
    </recommendedName>
</protein>
<sequence>MKLLYQQGLVHHVSNLIVETTALYLDDDKIRLKAANAQLLSLLDVLHCILKYTSGVVRVVIQAQKTGQGSDTHKAEELLIVNKPLTDLISLLVQLLPSEDPEIYENSSQCLSLMVQLYGGENQDSMTPDNMESFAQVLVSRREPKQQKLLLRVIKRLVTSNEKHLDSMKNDGELLLRTLERLTQDPSLNKDIAVTSLASEILSTVGRQ</sequence>
<reference evidence="1" key="1">
    <citation type="thesis" date="2020" institute="ProQuest LLC" country="789 East Eisenhower Parkway, Ann Arbor, MI, USA">
        <title>Comparative Genomics and Chromosome Evolution.</title>
        <authorList>
            <person name="Mudd A.B."/>
        </authorList>
    </citation>
    <scope>NUCLEOTIDE SEQUENCE</scope>
    <source>
        <strain evidence="1">237g6f4</strain>
        <tissue evidence="1">Blood</tissue>
    </source>
</reference>
<evidence type="ECO:0000313" key="2">
    <source>
        <dbReference type="Proteomes" id="UP000824782"/>
    </source>
</evidence>